<dbReference type="Proteomes" id="UP000284824">
    <property type="component" value="Unassembled WGS sequence"/>
</dbReference>
<proteinExistence type="predicted"/>
<protein>
    <submittedName>
        <fullName evidence="1">Uncharacterized protein</fullName>
    </submittedName>
</protein>
<evidence type="ECO:0000313" key="1">
    <source>
        <dbReference type="EMBL" id="RVX41561.1"/>
    </source>
</evidence>
<sequence length="202" mass="21026">MVPADAIGTVVDLAIKHGPGLIRGILDLFSTQQQGMRPASPVGFGGQGQQQFTPYSTQQQGQQLYPAELVSTLVGLGVTFGPSLVKGILDLFSTQQQGMQPASAGLGGALGQQGQQMVPADVVNTIVDLARQHGPVLLKGILDLFSTQQQGMQPASAGLGGALGQQGQQMVPADVVNTIGELFKRYPSYTITDCFGALSGKF</sequence>
<evidence type="ECO:0000313" key="2">
    <source>
        <dbReference type="Proteomes" id="UP000284824"/>
    </source>
</evidence>
<accession>A0A438M760</accession>
<reference evidence="1 2" key="1">
    <citation type="submission" date="2019-01" db="EMBL/GenBank/DDBJ databases">
        <title>Sequencing the genomes of 1000 actinobacteria strains.</title>
        <authorList>
            <person name="Klenk H.-P."/>
        </authorList>
    </citation>
    <scope>NUCLEOTIDE SEQUENCE [LARGE SCALE GENOMIC DNA]</scope>
    <source>
        <strain evidence="1 2">DSM 43925</strain>
    </source>
</reference>
<name>A0A438M760_9ACTN</name>
<organism evidence="1 2">
    <name type="scientific">Nonomuraea polychroma</name>
    <dbReference type="NCBI Taxonomy" id="46176"/>
    <lineage>
        <taxon>Bacteria</taxon>
        <taxon>Bacillati</taxon>
        <taxon>Actinomycetota</taxon>
        <taxon>Actinomycetes</taxon>
        <taxon>Streptosporangiales</taxon>
        <taxon>Streptosporangiaceae</taxon>
        <taxon>Nonomuraea</taxon>
    </lineage>
</organism>
<gene>
    <name evidence="1" type="ORF">EDD27_4112</name>
</gene>
<dbReference type="AlphaFoldDB" id="A0A438M760"/>
<comment type="caution">
    <text evidence="1">The sequence shown here is derived from an EMBL/GenBank/DDBJ whole genome shotgun (WGS) entry which is preliminary data.</text>
</comment>
<keyword evidence="2" id="KW-1185">Reference proteome</keyword>
<dbReference type="EMBL" id="SAUN01000001">
    <property type="protein sequence ID" value="RVX41561.1"/>
    <property type="molecule type" value="Genomic_DNA"/>
</dbReference>